<keyword evidence="4" id="KW-1185">Reference proteome</keyword>
<reference evidence="3 4" key="1">
    <citation type="submission" date="2018-04" db="EMBL/GenBank/DDBJ databases">
        <authorList>
            <person name="Zhang X."/>
            <person name="Yuan J."/>
            <person name="Li F."/>
            <person name="Xiang J."/>
        </authorList>
    </citation>
    <scope>NUCLEOTIDE SEQUENCE [LARGE SCALE GENOMIC DNA]</scope>
    <source>
        <tissue evidence="3">Muscle</tissue>
    </source>
</reference>
<keyword evidence="3" id="KW-0238">DNA-binding</keyword>
<dbReference type="Gene3D" id="1.10.150.50">
    <property type="entry name" value="Transcription Factor, Ets-1"/>
    <property type="match status" value="1"/>
</dbReference>
<gene>
    <name evidence="3" type="ORF">C7M84_012381</name>
</gene>
<comment type="caution">
    <text evidence="3">The sequence shown here is derived from an EMBL/GenBank/DDBJ whole genome shotgun (WGS) entry which is preliminary data.</text>
</comment>
<dbReference type="OrthoDB" id="10042983at2759"/>
<proteinExistence type="predicted"/>
<dbReference type="PROSITE" id="PS51433">
    <property type="entry name" value="PNT"/>
    <property type="match status" value="1"/>
</dbReference>
<organism evidence="3 4">
    <name type="scientific">Penaeus vannamei</name>
    <name type="common">Whiteleg shrimp</name>
    <name type="synonym">Litopenaeus vannamei</name>
    <dbReference type="NCBI Taxonomy" id="6689"/>
    <lineage>
        <taxon>Eukaryota</taxon>
        <taxon>Metazoa</taxon>
        <taxon>Ecdysozoa</taxon>
        <taxon>Arthropoda</taxon>
        <taxon>Crustacea</taxon>
        <taxon>Multicrustacea</taxon>
        <taxon>Malacostraca</taxon>
        <taxon>Eumalacostraca</taxon>
        <taxon>Eucarida</taxon>
        <taxon>Decapoda</taxon>
        <taxon>Dendrobranchiata</taxon>
        <taxon>Penaeoidea</taxon>
        <taxon>Penaeidae</taxon>
        <taxon>Penaeus</taxon>
    </lineage>
</organism>
<dbReference type="InterPro" id="IPR003118">
    <property type="entry name" value="Pointed_dom"/>
</dbReference>
<feature type="region of interest" description="Disordered" evidence="1">
    <location>
        <begin position="229"/>
        <end position="259"/>
    </location>
</feature>
<evidence type="ECO:0000313" key="3">
    <source>
        <dbReference type="EMBL" id="ROT69417.1"/>
    </source>
</evidence>
<dbReference type="EMBL" id="QCYY01002565">
    <property type="protein sequence ID" value="ROT69417.1"/>
    <property type="molecule type" value="Genomic_DNA"/>
</dbReference>
<dbReference type="SMART" id="SM00251">
    <property type="entry name" value="SAM_PNT"/>
    <property type="match status" value="1"/>
</dbReference>
<name>A0A423SYX0_PENVA</name>
<accession>A0A423SYX0</accession>
<feature type="compositionally biased region" description="Polar residues" evidence="1">
    <location>
        <begin position="241"/>
        <end position="259"/>
    </location>
</feature>
<evidence type="ECO:0000259" key="2">
    <source>
        <dbReference type="PROSITE" id="PS51433"/>
    </source>
</evidence>
<dbReference type="SUPFAM" id="SSF47769">
    <property type="entry name" value="SAM/Pointed domain"/>
    <property type="match status" value="1"/>
</dbReference>
<feature type="region of interest" description="Disordered" evidence="1">
    <location>
        <begin position="318"/>
        <end position="364"/>
    </location>
</feature>
<dbReference type="CDD" id="cd08536">
    <property type="entry name" value="SAM_PNT-Mae"/>
    <property type="match status" value="1"/>
</dbReference>
<dbReference type="Pfam" id="PF02198">
    <property type="entry name" value="SAM_PNT"/>
    <property type="match status" value="1"/>
</dbReference>
<protein>
    <submittedName>
        <fullName evidence="3">Ets DNA-binding protein pokkuri</fullName>
    </submittedName>
</protein>
<reference evidence="3 4" key="2">
    <citation type="submission" date="2019-01" db="EMBL/GenBank/DDBJ databases">
        <title>The decoding of complex shrimp genome reveals the adaptation for benthos swimmer, frequently molting mechanism and breeding impact on genome.</title>
        <authorList>
            <person name="Sun Y."/>
            <person name="Gao Y."/>
            <person name="Yu Y."/>
        </authorList>
    </citation>
    <scope>NUCLEOTIDE SEQUENCE [LARGE SCALE GENOMIC DNA]</scope>
    <source>
        <tissue evidence="3">Muscle</tissue>
    </source>
</reference>
<dbReference type="InterPro" id="IPR013761">
    <property type="entry name" value="SAM/pointed_sf"/>
</dbReference>
<dbReference type="FunFam" id="1.10.150.50:FF:000061">
    <property type="entry name" value="Ets DNA-binding protein pokkuri"/>
    <property type="match status" value="1"/>
</dbReference>
<evidence type="ECO:0000313" key="4">
    <source>
        <dbReference type="Proteomes" id="UP000283509"/>
    </source>
</evidence>
<dbReference type="GO" id="GO:0043565">
    <property type="term" value="F:sequence-specific DNA binding"/>
    <property type="evidence" value="ECO:0007669"/>
    <property type="project" value="InterPro"/>
</dbReference>
<feature type="domain" description="PNT" evidence="2">
    <location>
        <begin position="42"/>
        <end position="126"/>
    </location>
</feature>
<dbReference type="AlphaFoldDB" id="A0A423SYX0"/>
<dbReference type="Proteomes" id="UP000283509">
    <property type="component" value="Unassembled WGS sequence"/>
</dbReference>
<evidence type="ECO:0000256" key="1">
    <source>
        <dbReference type="SAM" id="MobiDB-lite"/>
    </source>
</evidence>
<sequence>MRSDVMVDVVSAVPRPPTPPEEYPGLEEVPGTWLYQVHDLTLKTLRAREHAVKNTLPHDPRTWSRDDVHRWLHHVSEAHQLPRVFPERFLMNGKALCLMTLDMFVQRVPLGGKLLYKDFQLRLCNAMRGRRGAQKGALAPPRRVVTPKIVARAPRPCASLASCRRITALGAAVFLRPFFREALPSAPVPRHLPAVNALPCLSSLGGTRGGQLCVTPLCAPYALCPSKQAPPPSAPPDVTSPVRSPTNLGLDTPPSSACKTTPASYPPLCLPSAARKANTAPALVCQHVTSPPRLSPRPPLRDVYYDYCCCHRPPPPPPPAAPRGEGGRGGPRQRTDILASSPIQNQCRPGEDTPSAVNCHFRPR</sequence>